<feature type="region of interest" description="Disordered" evidence="1">
    <location>
        <begin position="86"/>
        <end position="132"/>
    </location>
</feature>
<sequence length="352" mass="38595">MSPIIRAASPIDSLEHVAEDESSAIRTLARSDSSHSSDSPLSTLCTTPSPPPSGVYNLDSLPCRVPVYAHDKYRRSAPISILSSPGSDLEDYTPGIEKRPPSRCAPSPPYFPPKGYHDEPPPCPTRAAPVPGKLRRRTPRRFWTRGQEKWHRAPLDGELMSPGEYRAWEKTMVGGCHTYTMYLSAYRRRQKAKREDGGEVFTNEHGDKSVVVEEGTAEPTTEQEGQSIDEVEEDMEKDDVTIITGCEEDQIANVVKGVDEIIKISSPGEDGEVKTPGSGRRSRPIKGGSYSLTADVNRKKRSLSDGAEKESAERVKRRSVGRDGEEGDGGVKVDLKKDDDGGEKMEGVELTG</sequence>
<feature type="compositionally biased region" description="Basic and acidic residues" evidence="1">
    <location>
        <begin position="194"/>
        <end position="211"/>
    </location>
</feature>
<dbReference type="EMBL" id="JAULSY010000083">
    <property type="protein sequence ID" value="KAK0666738.1"/>
    <property type="molecule type" value="Genomic_DNA"/>
</dbReference>
<dbReference type="AlphaFoldDB" id="A0AA39Z9F2"/>
<name>A0AA39Z9F2_9PEZI</name>
<reference evidence="2" key="1">
    <citation type="submission" date="2023-06" db="EMBL/GenBank/DDBJ databases">
        <title>Genome-scale phylogeny and comparative genomics of the fungal order Sordariales.</title>
        <authorList>
            <consortium name="Lawrence Berkeley National Laboratory"/>
            <person name="Hensen N."/>
            <person name="Bonometti L."/>
            <person name="Westerberg I."/>
            <person name="Brannstrom I.O."/>
            <person name="Guillou S."/>
            <person name="Cros-Aarteil S."/>
            <person name="Calhoun S."/>
            <person name="Haridas S."/>
            <person name="Kuo A."/>
            <person name="Mondo S."/>
            <person name="Pangilinan J."/>
            <person name="Riley R."/>
            <person name="Labutti K."/>
            <person name="Andreopoulos B."/>
            <person name="Lipzen A."/>
            <person name="Chen C."/>
            <person name="Yanf M."/>
            <person name="Daum C."/>
            <person name="Ng V."/>
            <person name="Clum A."/>
            <person name="Steindorff A."/>
            <person name="Ohm R."/>
            <person name="Martin F."/>
            <person name="Silar P."/>
            <person name="Natvig D."/>
            <person name="Lalanne C."/>
            <person name="Gautier V."/>
            <person name="Ament-Velasquez S.L."/>
            <person name="Kruys A."/>
            <person name="Hutchinson M.I."/>
            <person name="Powell A.J."/>
            <person name="Barry K."/>
            <person name="Miller A.N."/>
            <person name="Grigoriev I.V."/>
            <person name="Debuchy R."/>
            <person name="Gladieux P."/>
            <person name="Thoren M.H."/>
            <person name="Johannesson H."/>
        </authorList>
    </citation>
    <scope>NUCLEOTIDE SEQUENCE</scope>
    <source>
        <strain evidence="2">CBS 307.81</strain>
    </source>
</reference>
<feature type="region of interest" description="Disordered" evidence="1">
    <location>
        <begin position="22"/>
        <end position="53"/>
    </location>
</feature>
<organism evidence="2 3">
    <name type="scientific">Cercophora samala</name>
    <dbReference type="NCBI Taxonomy" id="330535"/>
    <lineage>
        <taxon>Eukaryota</taxon>
        <taxon>Fungi</taxon>
        <taxon>Dikarya</taxon>
        <taxon>Ascomycota</taxon>
        <taxon>Pezizomycotina</taxon>
        <taxon>Sordariomycetes</taxon>
        <taxon>Sordariomycetidae</taxon>
        <taxon>Sordariales</taxon>
        <taxon>Lasiosphaeriaceae</taxon>
        <taxon>Cercophora</taxon>
    </lineage>
</organism>
<feature type="region of interest" description="Disordered" evidence="1">
    <location>
        <begin position="262"/>
        <end position="352"/>
    </location>
</feature>
<feature type="compositionally biased region" description="Basic and acidic residues" evidence="1">
    <location>
        <begin position="302"/>
        <end position="352"/>
    </location>
</feature>
<proteinExistence type="predicted"/>
<feature type="compositionally biased region" description="Low complexity" evidence="1">
    <location>
        <begin position="34"/>
        <end position="47"/>
    </location>
</feature>
<evidence type="ECO:0000313" key="3">
    <source>
        <dbReference type="Proteomes" id="UP001174997"/>
    </source>
</evidence>
<evidence type="ECO:0000256" key="1">
    <source>
        <dbReference type="SAM" id="MobiDB-lite"/>
    </source>
</evidence>
<protein>
    <submittedName>
        <fullName evidence="2">Uncharacterized protein</fullName>
    </submittedName>
</protein>
<accession>A0AA39Z9F2</accession>
<evidence type="ECO:0000313" key="2">
    <source>
        <dbReference type="EMBL" id="KAK0666738.1"/>
    </source>
</evidence>
<keyword evidence="3" id="KW-1185">Reference proteome</keyword>
<feature type="region of interest" description="Disordered" evidence="1">
    <location>
        <begin position="194"/>
        <end position="234"/>
    </location>
</feature>
<dbReference type="Proteomes" id="UP001174997">
    <property type="component" value="Unassembled WGS sequence"/>
</dbReference>
<comment type="caution">
    <text evidence="2">The sequence shown here is derived from an EMBL/GenBank/DDBJ whole genome shotgun (WGS) entry which is preliminary data.</text>
</comment>
<gene>
    <name evidence="2" type="ORF">QBC41DRAFT_304975</name>
</gene>